<comment type="caution">
    <text evidence="1">The sequence shown here is derived from an EMBL/GenBank/DDBJ whole genome shotgun (WGS) entry which is preliminary data.</text>
</comment>
<proteinExistence type="predicted"/>
<sequence>QIRPIFIIKEEWQGSSDGNTFFHSDQQDRYCTIAIDPVITEGIVRMEVMFDNTVEWRIIGIADASCSFSAGRAPCGNLDHITKGIRGNHKYVDRQRVAVEVDMTTVPRRATFFVEDIEQPNFVIGIPEAVRFWGYTFNKSSSFTITKFERLFQSTAKGVKGSQALEWGKRWY</sequence>
<dbReference type="AlphaFoldDB" id="A0A5J4U034"/>
<reference evidence="1 2" key="1">
    <citation type="submission" date="2019-03" db="EMBL/GenBank/DDBJ databases">
        <title>Single cell metagenomics reveals metabolic interactions within the superorganism composed of flagellate Streblomastix strix and complex community of Bacteroidetes bacteria on its surface.</title>
        <authorList>
            <person name="Treitli S.C."/>
            <person name="Kolisko M."/>
            <person name="Husnik F."/>
            <person name="Keeling P."/>
            <person name="Hampl V."/>
        </authorList>
    </citation>
    <scope>NUCLEOTIDE SEQUENCE [LARGE SCALE GENOMIC DNA]</scope>
    <source>
        <strain evidence="1">ST1C</strain>
    </source>
</reference>
<organism evidence="1 2">
    <name type="scientific">Streblomastix strix</name>
    <dbReference type="NCBI Taxonomy" id="222440"/>
    <lineage>
        <taxon>Eukaryota</taxon>
        <taxon>Metamonada</taxon>
        <taxon>Preaxostyla</taxon>
        <taxon>Oxymonadida</taxon>
        <taxon>Streblomastigidae</taxon>
        <taxon>Streblomastix</taxon>
    </lineage>
</organism>
<protein>
    <submittedName>
        <fullName evidence="1">Uncharacterized protein</fullName>
    </submittedName>
</protein>
<evidence type="ECO:0000313" key="2">
    <source>
        <dbReference type="Proteomes" id="UP000324800"/>
    </source>
</evidence>
<name>A0A5J4U034_9EUKA</name>
<feature type="non-terminal residue" evidence="1">
    <location>
        <position position="1"/>
    </location>
</feature>
<gene>
    <name evidence="1" type="ORF">EZS28_041142</name>
</gene>
<accession>A0A5J4U034</accession>
<dbReference type="Proteomes" id="UP000324800">
    <property type="component" value="Unassembled WGS sequence"/>
</dbReference>
<evidence type="ECO:0000313" key="1">
    <source>
        <dbReference type="EMBL" id="KAA6363331.1"/>
    </source>
</evidence>
<dbReference type="EMBL" id="SNRW01023054">
    <property type="protein sequence ID" value="KAA6363331.1"/>
    <property type="molecule type" value="Genomic_DNA"/>
</dbReference>